<accession>A0A0C3KQP2</accession>
<organism evidence="1 2">
    <name type="scientific">Tulasnella calospora MUT 4182</name>
    <dbReference type="NCBI Taxonomy" id="1051891"/>
    <lineage>
        <taxon>Eukaryota</taxon>
        <taxon>Fungi</taxon>
        <taxon>Dikarya</taxon>
        <taxon>Basidiomycota</taxon>
        <taxon>Agaricomycotina</taxon>
        <taxon>Agaricomycetes</taxon>
        <taxon>Cantharellales</taxon>
        <taxon>Tulasnellaceae</taxon>
        <taxon>Tulasnella</taxon>
    </lineage>
</organism>
<evidence type="ECO:0000313" key="2">
    <source>
        <dbReference type="Proteomes" id="UP000054248"/>
    </source>
</evidence>
<dbReference type="EMBL" id="KN823077">
    <property type="protein sequence ID" value="KIO23733.1"/>
    <property type="molecule type" value="Genomic_DNA"/>
</dbReference>
<gene>
    <name evidence="1" type="ORF">M407DRAFT_107154</name>
</gene>
<reference evidence="2" key="2">
    <citation type="submission" date="2015-01" db="EMBL/GenBank/DDBJ databases">
        <title>Evolutionary Origins and Diversification of the Mycorrhizal Mutualists.</title>
        <authorList>
            <consortium name="DOE Joint Genome Institute"/>
            <consortium name="Mycorrhizal Genomics Consortium"/>
            <person name="Kohler A."/>
            <person name="Kuo A."/>
            <person name="Nagy L.G."/>
            <person name="Floudas D."/>
            <person name="Copeland A."/>
            <person name="Barry K.W."/>
            <person name="Cichocki N."/>
            <person name="Veneault-Fourrey C."/>
            <person name="LaButti K."/>
            <person name="Lindquist E.A."/>
            <person name="Lipzen A."/>
            <person name="Lundell T."/>
            <person name="Morin E."/>
            <person name="Murat C."/>
            <person name="Riley R."/>
            <person name="Ohm R."/>
            <person name="Sun H."/>
            <person name="Tunlid A."/>
            <person name="Henrissat B."/>
            <person name="Grigoriev I.V."/>
            <person name="Hibbett D.S."/>
            <person name="Martin F."/>
        </authorList>
    </citation>
    <scope>NUCLEOTIDE SEQUENCE [LARGE SCALE GENOMIC DNA]</scope>
    <source>
        <strain evidence="2">MUT 4182</strain>
    </source>
</reference>
<keyword evidence="2" id="KW-1185">Reference proteome</keyword>
<evidence type="ECO:0000313" key="1">
    <source>
        <dbReference type="EMBL" id="KIO23733.1"/>
    </source>
</evidence>
<name>A0A0C3KQP2_9AGAM</name>
<dbReference type="Proteomes" id="UP000054248">
    <property type="component" value="Unassembled WGS sequence"/>
</dbReference>
<sequence length="77" mass="8674">MPQSPAIQPPPPPVFLFGFENTSQYWNVPLPHLHLQLKKIPPAWHMPVDRAASPSLPPSLLHLNPSATTFDFVRTKK</sequence>
<proteinExistence type="predicted"/>
<protein>
    <submittedName>
        <fullName evidence="1">Uncharacterized protein</fullName>
    </submittedName>
</protein>
<dbReference type="HOGENOM" id="CLU_2639902_0_0_1"/>
<dbReference type="AlphaFoldDB" id="A0A0C3KQP2"/>
<reference evidence="1 2" key="1">
    <citation type="submission" date="2014-04" db="EMBL/GenBank/DDBJ databases">
        <authorList>
            <consortium name="DOE Joint Genome Institute"/>
            <person name="Kuo A."/>
            <person name="Girlanda M."/>
            <person name="Perotto S."/>
            <person name="Kohler A."/>
            <person name="Nagy L.G."/>
            <person name="Floudas D."/>
            <person name="Copeland A."/>
            <person name="Barry K.W."/>
            <person name="Cichocki N."/>
            <person name="Veneault-Fourrey C."/>
            <person name="LaButti K."/>
            <person name="Lindquist E.A."/>
            <person name="Lipzen A."/>
            <person name="Lundell T."/>
            <person name="Morin E."/>
            <person name="Murat C."/>
            <person name="Sun H."/>
            <person name="Tunlid A."/>
            <person name="Henrissat B."/>
            <person name="Grigoriev I.V."/>
            <person name="Hibbett D.S."/>
            <person name="Martin F."/>
            <person name="Nordberg H.P."/>
            <person name="Cantor M.N."/>
            <person name="Hua S.X."/>
        </authorList>
    </citation>
    <scope>NUCLEOTIDE SEQUENCE [LARGE SCALE GENOMIC DNA]</scope>
    <source>
        <strain evidence="1 2">MUT 4182</strain>
    </source>
</reference>